<dbReference type="Pfam" id="PF00856">
    <property type="entry name" value="SET"/>
    <property type="match status" value="1"/>
</dbReference>
<evidence type="ECO:0000256" key="1">
    <source>
        <dbReference type="ARBA" id="ARBA00022723"/>
    </source>
</evidence>
<gene>
    <name evidence="9" type="ORF">KLDO_g2727</name>
</gene>
<dbReference type="PANTHER" id="PTHR46462:SF3">
    <property type="entry name" value="UPSET, ISOFORM A"/>
    <property type="match status" value="1"/>
</dbReference>
<protein>
    <submittedName>
        <fullName evidence="9">WGS project CCBQ000000000 data, contig 00106</fullName>
    </submittedName>
</protein>
<keyword evidence="4" id="KW-0156">Chromatin regulator</keyword>
<dbReference type="GO" id="GO:0006325">
    <property type="term" value="P:chromatin organization"/>
    <property type="evidence" value="ECO:0007669"/>
    <property type="project" value="UniProtKB-KW"/>
</dbReference>
<feature type="compositionally biased region" description="Basic and acidic residues" evidence="6">
    <location>
        <begin position="110"/>
        <end position="122"/>
    </location>
</feature>
<organism evidence="9 10">
    <name type="scientific">Kluyveromyces dobzhanskii CBS 2104</name>
    <dbReference type="NCBI Taxonomy" id="1427455"/>
    <lineage>
        <taxon>Eukaryota</taxon>
        <taxon>Fungi</taxon>
        <taxon>Dikarya</taxon>
        <taxon>Ascomycota</taxon>
        <taxon>Saccharomycotina</taxon>
        <taxon>Saccharomycetes</taxon>
        <taxon>Saccharomycetales</taxon>
        <taxon>Saccharomycetaceae</taxon>
        <taxon>Kluyveromyces</taxon>
    </lineage>
</organism>
<dbReference type="InterPro" id="IPR019786">
    <property type="entry name" value="Zinc_finger_PHD-type_CS"/>
</dbReference>
<evidence type="ECO:0000259" key="7">
    <source>
        <dbReference type="PROSITE" id="PS50016"/>
    </source>
</evidence>
<evidence type="ECO:0000313" key="10">
    <source>
        <dbReference type="Proteomes" id="UP000031516"/>
    </source>
</evidence>
<comment type="caution">
    <text evidence="9">The sequence shown here is derived from an EMBL/GenBank/DDBJ whole genome shotgun (WGS) entry which is preliminary data.</text>
</comment>
<dbReference type="Gene3D" id="3.30.40.10">
    <property type="entry name" value="Zinc/RING finger domain, C3HC4 (zinc finger)"/>
    <property type="match status" value="1"/>
</dbReference>
<dbReference type="CDD" id="cd15550">
    <property type="entry name" value="PHD_MLL5"/>
    <property type="match status" value="1"/>
</dbReference>
<dbReference type="InterPro" id="IPR001965">
    <property type="entry name" value="Znf_PHD"/>
</dbReference>
<dbReference type="InterPro" id="IPR001214">
    <property type="entry name" value="SET_dom"/>
</dbReference>
<dbReference type="Proteomes" id="UP000031516">
    <property type="component" value="Unassembled WGS sequence"/>
</dbReference>
<dbReference type="SUPFAM" id="SSF82199">
    <property type="entry name" value="SET domain"/>
    <property type="match status" value="1"/>
</dbReference>
<dbReference type="OrthoDB" id="20872at2759"/>
<dbReference type="GO" id="GO:0006355">
    <property type="term" value="P:regulation of DNA-templated transcription"/>
    <property type="evidence" value="ECO:0007669"/>
    <property type="project" value="TreeGrafter"/>
</dbReference>
<proteinExistence type="predicted"/>
<dbReference type="PROSITE" id="PS50016">
    <property type="entry name" value="ZF_PHD_2"/>
    <property type="match status" value="1"/>
</dbReference>
<feature type="compositionally biased region" description="Low complexity" evidence="6">
    <location>
        <begin position="25"/>
        <end position="35"/>
    </location>
</feature>
<evidence type="ECO:0000313" key="9">
    <source>
        <dbReference type="EMBL" id="CDO94463.1"/>
    </source>
</evidence>
<dbReference type="AlphaFoldDB" id="A0A0A8L6D1"/>
<accession>A0A0A8L6D1</accession>
<dbReference type="PROSITE" id="PS01359">
    <property type="entry name" value="ZF_PHD_1"/>
    <property type="match status" value="1"/>
</dbReference>
<evidence type="ECO:0000256" key="2">
    <source>
        <dbReference type="ARBA" id="ARBA00022771"/>
    </source>
</evidence>
<dbReference type="SUPFAM" id="SSF57903">
    <property type="entry name" value="FYVE/PHD zinc finger"/>
    <property type="match status" value="1"/>
</dbReference>
<keyword evidence="2 5" id="KW-0863">Zinc-finger</keyword>
<dbReference type="EMBL" id="CCBQ010000037">
    <property type="protein sequence ID" value="CDO94463.1"/>
    <property type="molecule type" value="Genomic_DNA"/>
</dbReference>
<dbReference type="GO" id="GO:0034967">
    <property type="term" value="C:Set3 complex"/>
    <property type="evidence" value="ECO:0007669"/>
    <property type="project" value="TreeGrafter"/>
</dbReference>
<dbReference type="Gene3D" id="2.170.270.10">
    <property type="entry name" value="SET domain"/>
    <property type="match status" value="1"/>
</dbReference>
<feature type="region of interest" description="Disordered" evidence="6">
    <location>
        <begin position="1"/>
        <end position="200"/>
    </location>
</feature>
<name>A0A0A8L6D1_9SACH</name>
<dbReference type="InterPro" id="IPR046341">
    <property type="entry name" value="SET_dom_sf"/>
</dbReference>
<feature type="compositionally biased region" description="Low complexity" evidence="6">
    <location>
        <begin position="161"/>
        <end position="171"/>
    </location>
</feature>
<feature type="compositionally biased region" description="Acidic residues" evidence="6">
    <location>
        <begin position="88"/>
        <end position="99"/>
    </location>
</feature>
<sequence>MSNGMAEHPQDQSLLDDASTLLMFSKTSNSSSGSGDESKEDVITDIKSQKMTPTSSVGTASQVGSQAGGRNLHMSVMTSPGPASLALMDDDDDDNNDENNDQKGNFQERGFQRSDSSSERTRKNGNKKGMVAAAALAQAATMPLPLKRKADHDTKNKRRSSSSTSISADASVDNHDSKGEQDVKQEKREGILETESKTFKDTVNQEEVTQLDTNRLASVPESYIVDPDAGIITCICGYDDDDGFTIQCDHCFRWQHAVCYGIEDEKDAPDDFLCNTCKPRFVDVKMAKRKQLERIRIAQNKKRRRVVNSNIKEVKSKESMVDAKDSKNIPINETVEQRTEPVEHVPSTDPLTNIVLINAKEAYPTVYLPLEANDYKDRYANLFVNDHANDDWVIPYNKSKFKPLPVEIKPYSDTNHSRVFSGYPKLALYLKQSCDEGEYIEEFLGEIDFQRKYLEDPLNNYRIWGTAKPKVIFHPHWPIYIDARLSGNLTRYIRRSCDPNVELVTIKLTTSDNKEEIKFVLRALRYIDKGEEINIKWDWDLRHPIWKLINNNESIDSIEEPKRYLFIHSIDTILGSCDCACGSNSKDCFLLKVKRYSQSLYRSVKSKMNNRYKLNEILHGNKLQTKKQSPILSKLAHAAISDAARASEVLLRFNAEKLHTLEPISDVTDTKKSFPTNVGSIRGTKYRISETNSKSPACNFKGSLAFITNSSKFDESNVTDPADLAIPINPMMTEEAVSAESIEVKNTDRNSSIGQASGSSNYSAVQNTQKIGMENVPVPPLNIHQSQTKKKLSFADYKKKIKPT</sequence>
<evidence type="ECO:0000256" key="4">
    <source>
        <dbReference type="ARBA" id="ARBA00022853"/>
    </source>
</evidence>
<evidence type="ECO:0000256" key="5">
    <source>
        <dbReference type="PROSITE-ProRule" id="PRU00146"/>
    </source>
</evidence>
<keyword evidence="1" id="KW-0479">Metal-binding</keyword>
<dbReference type="GO" id="GO:0070210">
    <property type="term" value="C:Rpd3L-Expanded complex"/>
    <property type="evidence" value="ECO:0007669"/>
    <property type="project" value="TreeGrafter"/>
</dbReference>
<reference evidence="9 10" key="1">
    <citation type="submission" date="2014-03" db="EMBL/GenBank/DDBJ databases">
        <title>The genome of Kluyveromyces dobzhanskii.</title>
        <authorList>
            <person name="Nystedt B."/>
            <person name="Astrom S."/>
        </authorList>
    </citation>
    <scope>NUCLEOTIDE SEQUENCE [LARGE SCALE GENOMIC DNA]</scope>
    <source>
        <strain evidence="9 10">CBS 2104</strain>
    </source>
</reference>
<feature type="compositionally biased region" description="Polar residues" evidence="6">
    <location>
        <begin position="749"/>
        <end position="770"/>
    </location>
</feature>
<feature type="compositionally biased region" description="Polar residues" evidence="6">
    <location>
        <begin position="49"/>
        <end position="65"/>
    </location>
</feature>
<feature type="region of interest" description="Disordered" evidence="6">
    <location>
        <begin position="749"/>
        <end position="789"/>
    </location>
</feature>
<feature type="compositionally biased region" description="Basic and acidic residues" evidence="6">
    <location>
        <begin position="172"/>
        <end position="200"/>
    </location>
</feature>
<dbReference type="GO" id="GO:0008270">
    <property type="term" value="F:zinc ion binding"/>
    <property type="evidence" value="ECO:0007669"/>
    <property type="project" value="UniProtKB-KW"/>
</dbReference>
<keyword evidence="3" id="KW-0862">Zinc</keyword>
<feature type="compositionally biased region" description="Basic and acidic residues" evidence="6">
    <location>
        <begin position="36"/>
        <end position="48"/>
    </location>
</feature>
<feature type="domain" description="PHD-type" evidence="7">
    <location>
        <begin position="231"/>
        <end position="280"/>
    </location>
</feature>
<dbReference type="InterPro" id="IPR011011">
    <property type="entry name" value="Znf_FYVE_PHD"/>
</dbReference>
<evidence type="ECO:0000256" key="3">
    <source>
        <dbReference type="ARBA" id="ARBA00022833"/>
    </source>
</evidence>
<dbReference type="SMART" id="SM00317">
    <property type="entry name" value="SET"/>
    <property type="match status" value="1"/>
</dbReference>
<evidence type="ECO:0000259" key="8">
    <source>
        <dbReference type="PROSITE" id="PS50280"/>
    </source>
</evidence>
<feature type="domain" description="SET" evidence="8">
    <location>
        <begin position="404"/>
        <end position="538"/>
    </location>
</feature>
<dbReference type="InterPro" id="IPR013083">
    <property type="entry name" value="Znf_RING/FYVE/PHD"/>
</dbReference>
<dbReference type="SMART" id="SM00249">
    <property type="entry name" value="PHD"/>
    <property type="match status" value="1"/>
</dbReference>
<dbReference type="PROSITE" id="PS50280">
    <property type="entry name" value="SET"/>
    <property type="match status" value="1"/>
</dbReference>
<keyword evidence="10" id="KW-1185">Reference proteome</keyword>
<evidence type="ECO:0000256" key="6">
    <source>
        <dbReference type="SAM" id="MobiDB-lite"/>
    </source>
</evidence>
<dbReference type="PANTHER" id="PTHR46462">
    <property type="entry name" value="UPSET, ISOFORM A"/>
    <property type="match status" value="1"/>
</dbReference>
<dbReference type="Pfam" id="PF20826">
    <property type="entry name" value="PHD_5"/>
    <property type="match status" value="1"/>
</dbReference>
<dbReference type="InterPro" id="IPR019787">
    <property type="entry name" value="Znf_PHD-finger"/>
</dbReference>